<sequence>MNNILVTGAGGQVGSSLVPKLRDLYGNSQVIATDIRQLDSEIAESGFFELLDATDAEAVGEAVESHQVGLIYHLAAVLSATGERDPRHAWRINMSSLEAVLEVARHQGCAVFTPSSIGVFGSGTPKDLTPQDTVMQPTTMYGITKLAGELLCNYYHRKFGVDTRGLRYPGLISHGAPPGGGTTDWAVDIFYSAVEDGHYDCFLGPDTKLDMMYMPDAVSAAIAVMEADQDALEHRNAFNLTAMQLTPEMLSTEIQKHLPGFTIDYDVDPVRQAIADSWPDRIDDEAARKEWGWEPLFDIESMTKDMLEHLK</sequence>
<dbReference type="SUPFAM" id="SSF51735">
    <property type="entry name" value="NAD(P)-binding Rossmann-fold domains"/>
    <property type="match status" value="1"/>
</dbReference>
<dbReference type="AlphaFoldDB" id="A0A381NMD7"/>
<dbReference type="GO" id="GO:0006567">
    <property type="term" value="P:L-threonine catabolic process"/>
    <property type="evidence" value="ECO:0007669"/>
    <property type="project" value="TreeGrafter"/>
</dbReference>
<reference evidence="3" key="1">
    <citation type="submission" date="2018-05" db="EMBL/GenBank/DDBJ databases">
        <authorList>
            <person name="Lanie J.A."/>
            <person name="Ng W.-L."/>
            <person name="Kazmierczak K.M."/>
            <person name="Andrzejewski T.M."/>
            <person name="Davidsen T.M."/>
            <person name="Wayne K.J."/>
            <person name="Tettelin H."/>
            <person name="Glass J.I."/>
            <person name="Rusch D."/>
            <person name="Podicherti R."/>
            <person name="Tsui H.-C.T."/>
            <person name="Winkler M.E."/>
        </authorList>
    </citation>
    <scope>NUCLEOTIDE SEQUENCE</scope>
</reference>
<dbReference type="GO" id="GO:0008743">
    <property type="term" value="F:L-threonine 3-dehydrogenase activity"/>
    <property type="evidence" value="ECO:0007669"/>
    <property type="project" value="TreeGrafter"/>
</dbReference>
<accession>A0A381NMD7</accession>
<dbReference type="Pfam" id="PF01370">
    <property type="entry name" value="Epimerase"/>
    <property type="match status" value="1"/>
</dbReference>
<dbReference type="InterPro" id="IPR051225">
    <property type="entry name" value="NAD(P)_epim/dehydratase"/>
</dbReference>
<dbReference type="PANTHER" id="PTHR42687">
    <property type="entry name" value="L-THREONINE 3-DEHYDROGENASE"/>
    <property type="match status" value="1"/>
</dbReference>
<proteinExistence type="inferred from homology"/>
<dbReference type="EMBL" id="UINC01000402">
    <property type="protein sequence ID" value="SUZ54693.1"/>
    <property type="molecule type" value="Genomic_DNA"/>
</dbReference>
<comment type="similarity">
    <text evidence="1">Belongs to the NAD(P)-dependent epimerase/dehydratase family.</text>
</comment>
<evidence type="ECO:0000259" key="2">
    <source>
        <dbReference type="Pfam" id="PF01370"/>
    </source>
</evidence>
<dbReference type="PANTHER" id="PTHR42687:SF1">
    <property type="entry name" value="L-THREONINE 3-DEHYDROGENASE, MITOCHONDRIAL"/>
    <property type="match status" value="1"/>
</dbReference>
<dbReference type="InterPro" id="IPR001509">
    <property type="entry name" value="Epimerase_deHydtase"/>
</dbReference>
<dbReference type="Gene3D" id="3.40.50.720">
    <property type="entry name" value="NAD(P)-binding Rossmann-like Domain"/>
    <property type="match status" value="1"/>
</dbReference>
<organism evidence="3">
    <name type="scientific">marine metagenome</name>
    <dbReference type="NCBI Taxonomy" id="408172"/>
    <lineage>
        <taxon>unclassified sequences</taxon>
        <taxon>metagenomes</taxon>
        <taxon>ecological metagenomes</taxon>
    </lineage>
</organism>
<dbReference type="InterPro" id="IPR036291">
    <property type="entry name" value="NAD(P)-bd_dom_sf"/>
</dbReference>
<gene>
    <name evidence="3" type="ORF">METZ01_LOCUS7547</name>
</gene>
<evidence type="ECO:0000256" key="1">
    <source>
        <dbReference type="ARBA" id="ARBA00007637"/>
    </source>
</evidence>
<protein>
    <recommendedName>
        <fullName evidence="2">NAD-dependent epimerase/dehydratase domain-containing protein</fullName>
    </recommendedName>
</protein>
<feature type="domain" description="NAD-dependent epimerase/dehydratase" evidence="2">
    <location>
        <begin position="4"/>
        <end position="231"/>
    </location>
</feature>
<dbReference type="FunFam" id="3.40.50.720:FF:000077">
    <property type="entry name" value="L-threonine 3-dehydrogenase, mitochondrial"/>
    <property type="match status" value="1"/>
</dbReference>
<evidence type="ECO:0000313" key="3">
    <source>
        <dbReference type="EMBL" id="SUZ54693.1"/>
    </source>
</evidence>
<name>A0A381NMD7_9ZZZZ</name>